<dbReference type="EMBL" id="CP025013">
    <property type="protein sequence ID" value="AUW45588.1"/>
    <property type="molecule type" value="Genomic_DNA"/>
</dbReference>
<evidence type="ECO:0000313" key="1">
    <source>
        <dbReference type="EMBL" id="AUW45588.1"/>
    </source>
</evidence>
<geneLocation type="plasmid" evidence="2">
    <name>prln1</name>
</geneLocation>
<sequence length="70" mass="8201">MFYDRWKLRRLQYELVAVANGEPHIPRIPIRLPALIDPVSSFEPLVDLPPTSFGNCKHRRPQLRVSLLEH</sequence>
<dbReference type="AlphaFoldDB" id="A0A2K9ZBI9"/>
<protein>
    <submittedName>
        <fullName evidence="1">Uncharacterized protein</fullName>
    </submittedName>
</protein>
<accession>A0A2K9ZBI9</accession>
<proteinExistence type="predicted"/>
<dbReference type="Proteomes" id="UP000238523">
    <property type="component" value="Plasmid pRLN1"/>
</dbReference>
<name>A0A2K9ZBI9_RHILE</name>
<organism evidence="1 2">
    <name type="scientific">Rhizobium leguminosarum</name>
    <dbReference type="NCBI Taxonomy" id="384"/>
    <lineage>
        <taxon>Bacteria</taxon>
        <taxon>Pseudomonadati</taxon>
        <taxon>Pseudomonadota</taxon>
        <taxon>Alphaproteobacteria</taxon>
        <taxon>Hyphomicrobiales</taxon>
        <taxon>Rhizobiaceae</taxon>
        <taxon>Rhizobium/Agrobacterium group</taxon>
        <taxon>Rhizobium</taxon>
    </lineage>
</organism>
<gene>
    <name evidence="1" type="ORF">CUJ84_pRLN1000121</name>
</gene>
<keyword evidence="1" id="KW-0614">Plasmid</keyword>
<reference evidence="1 2" key="1">
    <citation type="submission" date="2017-11" db="EMBL/GenBank/DDBJ databases">
        <title>Complete genome of Rhizobium leguminosarum Norway, an ineffective micro-symbiont.</title>
        <authorList>
            <person name="Hoffrichter A."/>
            <person name="Liang J."/>
            <person name="Brachmann A."/>
            <person name="Marin M."/>
        </authorList>
    </citation>
    <scope>NUCLEOTIDE SEQUENCE [LARGE SCALE GENOMIC DNA]</scope>
    <source>
        <strain evidence="1 2">Norway</strain>
        <plasmid evidence="2">Plasmid prln1</plasmid>
    </source>
</reference>
<evidence type="ECO:0000313" key="2">
    <source>
        <dbReference type="Proteomes" id="UP000238523"/>
    </source>
</evidence>